<dbReference type="EC" id="2.1.1.33" evidence="1"/>
<gene>
    <name evidence="1" type="primary">TRM8_2</name>
    <name evidence="1" type="ORF">M8818_006870</name>
</gene>
<evidence type="ECO:0000313" key="2">
    <source>
        <dbReference type="Proteomes" id="UP001320706"/>
    </source>
</evidence>
<dbReference type="Proteomes" id="UP001320706">
    <property type="component" value="Unassembled WGS sequence"/>
</dbReference>
<dbReference type="EMBL" id="JAMKPW020000041">
    <property type="protein sequence ID" value="KAK8196703.1"/>
    <property type="molecule type" value="Genomic_DNA"/>
</dbReference>
<keyword evidence="1" id="KW-0489">Methyltransferase</keyword>
<keyword evidence="2" id="KW-1185">Reference proteome</keyword>
<organism evidence="1 2">
    <name type="scientific">Zalaria obscura</name>
    <dbReference type="NCBI Taxonomy" id="2024903"/>
    <lineage>
        <taxon>Eukaryota</taxon>
        <taxon>Fungi</taxon>
        <taxon>Dikarya</taxon>
        <taxon>Ascomycota</taxon>
        <taxon>Pezizomycotina</taxon>
        <taxon>Dothideomycetes</taxon>
        <taxon>Dothideomycetidae</taxon>
        <taxon>Dothideales</taxon>
        <taxon>Zalariaceae</taxon>
        <taxon>Zalaria</taxon>
    </lineage>
</organism>
<name>A0ACC3S535_9PEZI</name>
<comment type="caution">
    <text evidence="1">The sequence shown here is derived from an EMBL/GenBank/DDBJ whole genome shotgun (WGS) entry which is preliminary data.</text>
</comment>
<sequence length="298" mass="33672">MAGPPNKRQRREEKQEGSLPQKKYYRQRAHANPFSDHALSYPASPAHMDWSVHYPAFVASTAEEADGGAEEKDGRKESEAAEQEREQEQEKEQEQDGDTAVAPVPRMKKQVEIADIGCGFGGLLFALAPKMPDTLILGMEIRTSVTQFVVDKAHALRAQHPSQYQNVSCMRTNSMKFLPNFFARAQLSKIFLCFPDPHFKARKHKARIVSATLNSEYAFVLRPGGIVYTITDVEDLHLWMVGHFEAHAAFERVGDEEVEADECVAVMRSETEEGKKVERNKGKKFVALFRRLPDPAWP</sequence>
<proteinExistence type="predicted"/>
<keyword evidence="1" id="KW-0808">Transferase</keyword>
<evidence type="ECO:0000313" key="1">
    <source>
        <dbReference type="EMBL" id="KAK8196703.1"/>
    </source>
</evidence>
<accession>A0ACC3S535</accession>
<reference evidence="1" key="1">
    <citation type="submission" date="2024-02" db="EMBL/GenBank/DDBJ databases">
        <title>Metagenome Assembled Genome of Zalaria obscura JY119.</title>
        <authorList>
            <person name="Vighnesh L."/>
            <person name="Jagadeeshwari U."/>
            <person name="Venkata Ramana C."/>
            <person name="Sasikala C."/>
        </authorList>
    </citation>
    <scope>NUCLEOTIDE SEQUENCE</scope>
    <source>
        <strain evidence="1">JY119</strain>
    </source>
</reference>
<protein>
    <submittedName>
        <fullName evidence="1">tRNA (Guanine-N(7)-)-methyltransferase (tRNA(m7G46)-methyltransferase)</fullName>
        <ecNumber evidence="1">2.1.1.33</ecNumber>
    </submittedName>
</protein>